<evidence type="ECO:0000259" key="15">
    <source>
        <dbReference type="Pfam" id="PF21316"/>
    </source>
</evidence>
<dbReference type="InterPro" id="IPR046940">
    <property type="entry name" value="TPPII_Ig-like_sf"/>
</dbReference>
<feature type="domain" description="Tripeptidyl peptidase II C-terminal" evidence="13">
    <location>
        <begin position="1017"/>
        <end position="1081"/>
    </location>
</feature>
<keyword evidence="17" id="KW-1185">Reference proteome</keyword>
<proteinExistence type="inferred from homology"/>
<evidence type="ECO:0000256" key="9">
    <source>
        <dbReference type="ARBA" id="ARBA00032232"/>
    </source>
</evidence>
<dbReference type="GO" id="GO:0008240">
    <property type="term" value="F:tripeptidyl-peptidase activity"/>
    <property type="evidence" value="ECO:0007669"/>
    <property type="project" value="UniProtKB-EC"/>
</dbReference>
<dbReference type="InterPro" id="IPR022398">
    <property type="entry name" value="Peptidase_S8_His-AS"/>
</dbReference>
<dbReference type="Pfam" id="PF21223">
    <property type="entry name" value="TPPII_Ig-like-1"/>
    <property type="match status" value="1"/>
</dbReference>
<feature type="active site" description="Charge relay system" evidence="10">
    <location>
        <position position="44"/>
    </location>
</feature>
<evidence type="ECO:0000259" key="12">
    <source>
        <dbReference type="Pfam" id="PF12580"/>
    </source>
</evidence>
<dbReference type="Pfam" id="PF21316">
    <property type="entry name" value="TPPII_GBD"/>
    <property type="match status" value="1"/>
</dbReference>
<evidence type="ECO:0000313" key="17">
    <source>
        <dbReference type="Proteomes" id="UP001159042"/>
    </source>
</evidence>
<feature type="domain" description="Tripeptidyl peptidase II second Ig-like" evidence="12">
    <location>
        <begin position="785"/>
        <end position="968"/>
    </location>
</feature>
<dbReference type="PROSITE" id="PS51892">
    <property type="entry name" value="SUBTILASE"/>
    <property type="match status" value="1"/>
</dbReference>
<evidence type="ECO:0000259" key="14">
    <source>
        <dbReference type="Pfam" id="PF21223"/>
    </source>
</evidence>
<comment type="catalytic activity">
    <reaction evidence="1">
        <text>Release of an N-terminal tripeptide from a polypeptide.</text>
        <dbReference type="EC" id="3.4.14.10"/>
    </reaction>
</comment>
<keyword evidence="8 10" id="KW-0720">Serine protease</keyword>
<dbReference type="Pfam" id="PF12583">
    <property type="entry name" value="TPPII_C"/>
    <property type="match status" value="1"/>
</dbReference>
<dbReference type="PANTHER" id="PTHR43806">
    <property type="entry name" value="PEPTIDASE S8"/>
    <property type="match status" value="1"/>
</dbReference>
<dbReference type="InterPro" id="IPR036852">
    <property type="entry name" value="Peptidase_S8/S53_dom_sf"/>
</dbReference>
<dbReference type="Gene3D" id="3.40.50.200">
    <property type="entry name" value="Peptidase S8/S53 domain"/>
    <property type="match status" value="2"/>
</dbReference>
<dbReference type="FunFam" id="3.40.50.200:FF:000003">
    <property type="entry name" value="Tripeptidyl peptidase 2"/>
    <property type="match status" value="1"/>
</dbReference>
<dbReference type="GO" id="GO:0006508">
    <property type="term" value="P:proteolysis"/>
    <property type="evidence" value="ECO:0007669"/>
    <property type="project" value="UniProtKB-KW"/>
</dbReference>
<evidence type="ECO:0000256" key="4">
    <source>
        <dbReference type="ARBA" id="ARBA00020244"/>
    </source>
</evidence>
<keyword evidence="5" id="KW-0031">Aminopeptidase</keyword>
<dbReference type="PROSITE" id="PS00138">
    <property type="entry name" value="SUBTILASE_SER"/>
    <property type="match status" value="1"/>
</dbReference>
<dbReference type="InterPro" id="IPR050131">
    <property type="entry name" value="Peptidase_S8_subtilisin-like"/>
</dbReference>
<dbReference type="InterPro" id="IPR034051">
    <property type="entry name" value="TPP_II_domain"/>
</dbReference>
<feature type="active site" description="Charge relay system" evidence="10">
    <location>
        <position position="266"/>
    </location>
</feature>
<feature type="domain" description="Tripeptidyl-peptidase II galactose-binding" evidence="15">
    <location>
        <begin position="664"/>
        <end position="750"/>
    </location>
</feature>
<evidence type="ECO:0000256" key="2">
    <source>
        <dbReference type="ARBA" id="ARBA00011073"/>
    </source>
</evidence>
<dbReference type="InterPro" id="IPR022232">
    <property type="entry name" value="TPPII_C_art"/>
</dbReference>
<dbReference type="EMBL" id="JANEYG010000004">
    <property type="protein sequence ID" value="KAJ8923860.1"/>
    <property type="molecule type" value="Genomic_DNA"/>
</dbReference>
<keyword evidence="6 10" id="KW-0645">Protease</keyword>
<organism evidence="16 17">
    <name type="scientific">Exocentrus adspersus</name>
    <dbReference type="NCBI Taxonomy" id="1586481"/>
    <lineage>
        <taxon>Eukaryota</taxon>
        <taxon>Metazoa</taxon>
        <taxon>Ecdysozoa</taxon>
        <taxon>Arthropoda</taxon>
        <taxon>Hexapoda</taxon>
        <taxon>Insecta</taxon>
        <taxon>Pterygota</taxon>
        <taxon>Neoptera</taxon>
        <taxon>Endopterygota</taxon>
        <taxon>Coleoptera</taxon>
        <taxon>Polyphaga</taxon>
        <taxon>Cucujiformia</taxon>
        <taxon>Chrysomeloidea</taxon>
        <taxon>Cerambycidae</taxon>
        <taxon>Lamiinae</taxon>
        <taxon>Acanthocinini</taxon>
        <taxon>Exocentrus</taxon>
    </lineage>
</organism>
<dbReference type="GO" id="GO:0004252">
    <property type="term" value="F:serine-type endopeptidase activity"/>
    <property type="evidence" value="ECO:0007669"/>
    <property type="project" value="UniProtKB-UniRule"/>
</dbReference>
<dbReference type="Pfam" id="PF00082">
    <property type="entry name" value="Peptidase_S8"/>
    <property type="match status" value="1"/>
</dbReference>
<feature type="active site" description="Charge relay system" evidence="10">
    <location>
        <position position="456"/>
    </location>
</feature>
<dbReference type="InterPro" id="IPR000209">
    <property type="entry name" value="Peptidase_S8/S53_dom"/>
</dbReference>
<evidence type="ECO:0000259" key="13">
    <source>
        <dbReference type="Pfam" id="PF12583"/>
    </source>
</evidence>
<dbReference type="InterPro" id="IPR046939">
    <property type="entry name" value="TPPII_C_sf"/>
</dbReference>
<gene>
    <name evidence="16" type="ORF">NQ315_010442</name>
</gene>
<dbReference type="GO" id="GO:0005829">
    <property type="term" value="C:cytosol"/>
    <property type="evidence" value="ECO:0007669"/>
    <property type="project" value="TreeGrafter"/>
</dbReference>
<sequence length="1257" mass="140325">MGEIPSNSEFPVWGLLPKKETGVTSFLSKYPNFDGRGTVIAILDSGIDPGAPGLKVTSDGKIKVIERFDCSGCGDVNTSTIVTPKEDFITTLTGKKLKIPSTWKNPEGTFRLGVKHAFDLYPDRLKDRMKSEYKKKYWDEGHRRAISDASREVAEFDSKHSNTTLSDVEKIEKENLDAKLDILNNLEKKFSDVGPVYDCILFHDGEKWVCCVDTTMDGDLTKCHLLGEYSITHDYAPLTKQDKLNFSINVHDNGNVLELVGVCSSHGTHVASIAAGYFPDSPQENGVAPGAQIVSLTIGDGRLGSMETGTALIRAMIKITELKKTANVHVINMSYGEHAHWVDAGRVGDLVNEIVNKYGVIWVSSAGNNGPALGTISTPSDINNEPIISVGAYVSPEMMVAEYAMRQKLPGAPYTWSSRGPTIDGGIGVHVCAPGGAITSVPNFTLRYSQLMNGTSMASPHAAGVVCLLLSGLMQQNLSYSPYIIRRALENSSNFIEGVEIPAQGSGLIQVEKAFDYLINYSNVQERDVRFQIQCGSANSKGIYLRSKLHTNLHTFKVSVEPNFLDSDNVEAEIKIKFNMKLVLTCNTEYVNCPSHLDLSNVSRMFAIKIDTSYLSEGLHCTFINAYDVNCIEKGPVFKVPITVIQPRELTESKFQINYSKANFKPNTIKRHYYVVPNMATWAVLRLASDEDSGRFVVHTLQAIPRQHCKALETNKTVAVTSKADSFLSFPVKGDLVLEVVIAKYWANIGDANLDYSISFHGVKPNQPEVIMHSAEGIHTVEVKTLRGEEIAPSINLKNSVQILKPTEGKIAPLSSRDVIPPCRQIYELVLVYSFTLSKQCEVSPNLALLSDMLYESEYESQFWLLYDANKQLMGCGDAYPSKYSVKLEKGDYSIRLQVRHDRKDYLEKINEAPMLLHQKLANNIPLDVYLSYSQALVGGKKAGVTHNCNPYVVIPLYISPLSPDKFPVKSNNPAHYLTGTISYAKDDYGKKSDTYPIKYILTDVNVKKTPQSNGNSSSEKTKQDEYNEAVRDLKTQWLSKLDISNAETLYEELTKEYPDHVLVHSAYLQVLDPLDKRVLPSLKKQTCSVDDLNKVVSICNKVTESLNEESILAFIATKTDLRPDATKIKNTMEQQKNVYLECLSRKGIALCRLLNSEENGKLDEISNVWKSLVKFVDPSDAKVFTTHVLYFTIWHAFVNKHYGRLLKFVIKMQEDKPSEEGEKRIIEYCEKLNWNHVAQHLQRSLPSKFPSAFKPF</sequence>
<dbReference type="Proteomes" id="UP001159042">
    <property type="component" value="Unassembled WGS sequence"/>
</dbReference>
<evidence type="ECO:0000259" key="11">
    <source>
        <dbReference type="Pfam" id="PF00082"/>
    </source>
</evidence>
<keyword evidence="7 10" id="KW-0378">Hydrolase</keyword>
<comment type="similarity">
    <text evidence="2 10">Belongs to the peptidase S8 family.</text>
</comment>
<evidence type="ECO:0000256" key="3">
    <source>
        <dbReference type="ARBA" id="ARBA00012462"/>
    </source>
</evidence>
<dbReference type="InterPro" id="IPR023828">
    <property type="entry name" value="Peptidase_S8_Ser-AS"/>
</dbReference>
<evidence type="ECO:0000256" key="5">
    <source>
        <dbReference type="ARBA" id="ARBA00022438"/>
    </source>
</evidence>
<dbReference type="Gene3D" id="6.10.250.3080">
    <property type="match status" value="1"/>
</dbReference>
<accession>A0AAV8WB45</accession>
<evidence type="ECO:0000313" key="16">
    <source>
        <dbReference type="EMBL" id="KAJ8923860.1"/>
    </source>
</evidence>
<dbReference type="InterPro" id="IPR022229">
    <property type="entry name" value="TPPII_Ig-like-2"/>
</dbReference>
<name>A0AAV8WB45_9CUCU</name>
<protein>
    <recommendedName>
        <fullName evidence="4">Tripeptidyl-peptidase 2</fullName>
        <ecNumber evidence="3">3.4.14.10</ecNumber>
    </recommendedName>
    <alternativeName>
        <fullName evidence="9">Tripeptidyl aminopeptidase</fullName>
    </alternativeName>
</protein>
<evidence type="ECO:0000256" key="8">
    <source>
        <dbReference type="ARBA" id="ARBA00022825"/>
    </source>
</evidence>
<dbReference type="GO" id="GO:0004177">
    <property type="term" value="F:aminopeptidase activity"/>
    <property type="evidence" value="ECO:0007669"/>
    <property type="project" value="UniProtKB-KW"/>
</dbReference>
<feature type="domain" description="Peptidase S8/S53" evidence="11">
    <location>
        <begin position="35"/>
        <end position="493"/>
    </location>
</feature>
<dbReference type="InterPro" id="IPR048384">
    <property type="entry name" value="TPPII_GBD"/>
</dbReference>
<reference evidence="16 17" key="1">
    <citation type="journal article" date="2023" name="Insect Mol. Biol.">
        <title>Genome sequencing provides insights into the evolution of gene families encoding plant cell wall-degrading enzymes in longhorned beetles.</title>
        <authorList>
            <person name="Shin N.R."/>
            <person name="Okamura Y."/>
            <person name="Kirsch R."/>
            <person name="Pauchet Y."/>
        </authorList>
    </citation>
    <scope>NUCLEOTIDE SEQUENCE [LARGE SCALE GENOMIC DNA]</scope>
    <source>
        <strain evidence="16">EAD_L_NR</strain>
    </source>
</reference>
<dbReference type="CDD" id="cd04857">
    <property type="entry name" value="Peptidases_S8_Tripeptidyl_Aminopeptidase_II"/>
    <property type="match status" value="1"/>
</dbReference>
<dbReference type="Pfam" id="PF12580">
    <property type="entry name" value="TPPII"/>
    <property type="match status" value="1"/>
</dbReference>
<dbReference type="EC" id="3.4.14.10" evidence="3"/>
<dbReference type="PRINTS" id="PR00723">
    <property type="entry name" value="SUBTILISIN"/>
</dbReference>
<evidence type="ECO:0000256" key="10">
    <source>
        <dbReference type="PROSITE-ProRule" id="PRU01240"/>
    </source>
</evidence>
<dbReference type="PANTHER" id="PTHR43806:SF14">
    <property type="entry name" value="TRIPEPTIDYL-PEPTIDASE 2"/>
    <property type="match status" value="1"/>
</dbReference>
<dbReference type="InterPro" id="IPR015500">
    <property type="entry name" value="Peptidase_S8_subtilisin-rel"/>
</dbReference>
<dbReference type="AlphaFoldDB" id="A0AAV8WB45"/>
<evidence type="ECO:0000256" key="1">
    <source>
        <dbReference type="ARBA" id="ARBA00001910"/>
    </source>
</evidence>
<dbReference type="PROSITE" id="PS00137">
    <property type="entry name" value="SUBTILASE_HIS"/>
    <property type="match status" value="1"/>
</dbReference>
<evidence type="ECO:0000256" key="6">
    <source>
        <dbReference type="ARBA" id="ARBA00022670"/>
    </source>
</evidence>
<comment type="caution">
    <text evidence="16">The sequence shown here is derived from an EMBL/GenBank/DDBJ whole genome shotgun (WGS) entry which is preliminary data.</text>
</comment>
<evidence type="ECO:0000256" key="7">
    <source>
        <dbReference type="ARBA" id="ARBA00022801"/>
    </source>
</evidence>
<dbReference type="SUPFAM" id="SSF52743">
    <property type="entry name" value="Subtilisin-like"/>
    <property type="match status" value="1"/>
</dbReference>
<dbReference type="Gene3D" id="2.60.40.3170">
    <property type="match status" value="1"/>
</dbReference>
<feature type="domain" description="Tripeptidyl-peptidase II first Ig-like" evidence="14">
    <location>
        <begin position="529"/>
        <end position="645"/>
    </location>
</feature>
<dbReference type="Gene3D" id="1.25.40.710">
    <property type="match status" value="1"/>
</dbReference>
<dbReference type="InterPro" id="IPR048383">
    <property type="entry name" value="TPPII_Ig-like-1"/>
</dbReference>